<dbReference type="Pfam" id="PF00196">
    <property type="entry name" value="GerE"/>
    <property type="match status" value="1"/>
</dbReference>
<gene>
    <name evidence="5" type="ORF">Raf01_50120</name>
</gene>
<organism evidence="5 6">
    <name type="scientific">Rugosimonospora africana</name>
    <dbReference type="NCBI Taxonomy" id="556532"/>
    <lineage>
        <taxon>Bacteria</taxon>
        <taxon>Bacillati</taxon>
        <taxon>Actinomycetota</taxon>
        <taxon>Actinomycetes</taxon>
        <taxon>Micromonosporales</taxon>
        <taxon>Micromonosporaceae</taxon>
        <taxon>Rugosimonospora</taxon>
    </lineage>
</organism>
<dbReference type="InterPro" id="IPR016032">
    <property type="entry name" value="Sig_transdc_resp-reg_C-effctor"/>
</dbReference>
<dbReference type="Pfam" id="PF00072">
    <property type="entry name" value="Response_reg"/>
    <property type="match status" value="1"/>
</dbReference>
<dbReference type="GO" id="GO:0000160">
    <property type="term" value="P:phosphorelay signal transduction system"/>
    <property type="evidence" value="ECO:0007669"/>
    <property type="project" value="InterPro"/>
</dbReference>
<evidence type="ECO:0000259" key="4">
    <source>
        <dbReference type="PROSITE" id="PS50110"/>
    </source>
</evidence>
<dbReference type="PROSITE" id="PS50043">
    <property type="entry name" value="HTH_LUXR_2"/>
    <property type="match status" value="1"/>
</dbReference>
<dbReference type="SMART" id="SM00421">
    <property type="entry name" value="HTH_LUXR"/>
    <property type="match status" value="1"/>
</dbReference>
<comment type="caution">
    <text evidence="5">The sequence shown here is derived from an EMBL/GenBank/DDBJ whole genome shotgun (WGS) entry which is preliminary data.</text>
</comment>
<dbReference type="Gene3D" id="3.40.50.2300">
    <property type="match status" value="1"/>
</dbReference>
<sequence>MRVLICDDHVVFAESLADLLTAAGLEVAAVATDPAGAVRVMSGEPLDICLLDVMFGHDSVLPRLGDLVRLARGTRIVLLTGRVDAELLATARRAGVHGVTDKGCLTQEVLGVLQRVHSGEKVFPSVAPVRGGRPVHVGQLEDAQRLATFLTPRERATLSALVGGDDTRALARTLGVTPTTARCHIQRVLKKMGAHSRLEAVTTAVRCGLISPETGDWLVPAGVSRERRGAGQGAG</sequence>
<dbReference type="InterPro" id="IPR011006">
    <property type="entry name" value="CheY-like_superfamily"/>
</dbReference>
<dbReference type="CDD" id="cd06170">
    <property type="entry name" value="LuxR_C_like"/>
    <property type="match status" value="1"/>
</dbReference>
<dbReference type="SUPFAM" id="SSF46894">
    <property type="entry name" value="C-terminal effector domain of the bipartite response regulators"/>
    <property type="match status" value="1"/>
</dbReference>
<keyword evidence="1 5" id="KW-0238">DNA-binding</keyword>
<dbReference type="PANTHER" id="PTHR43214:SF42">
    <property type="entry name" value="TRANSCRIPTIONAL REGULATORY PROTEIN DESR"/>
    <property type="match status" value="1"/>
</dbReference>
<accession>A0A8J3VS31</accession>
<dbReference type="SMART" id="SM00448">
    <property type="entry name" value="REC"/>
    <property type="match status" value="1"/>
</dbReference>
<dbReference type="InterPro" id="IPR039420">
    <property type="entry name" value="WalR-like"/>
</dbReference>
<evidence type="ECO:0000313" key="5">
    <source>
        <dbReference type="EMBL" id="GIH16840.1"/>
    </source>
</evidence>
<protein>
    <submittedName>
        <fullName evidence="5">DNA-binding response regulator</fullName>
    </submittedName>
</protein>
<reference evidence="5" key="1">
    <citation type="submission" date="2021-01" db="EMBL/GenBank/DDBJ databases">
        <title>Whole genome shotgun sequence of Rugosimonospora africana NBRC 104875.</title>
        <authorList>
            <person name="Komaki H."/>
            <person name="Tamura T."/>
        </authorList>
    </citation>
    <scope>NUCLEOTIDE SEQUENCE</scope>
    <source>
        <strain evidence="5">NBRC 104875</strain>
    </source>
</reference>
<dbReference type="AlphaFoldDB" id="A0A8J3VS31"/>
<feature type="modified residue" description="4-aspartylphosphate" evidence="2">
    <location>
        <position position="52"/>
    </location>
</feature>
<dbReference type="InterPro" id="IPR000792">
    <property type="entry name" value="Tscrpt_reg_LuxR_C"/>
</dbReference>
<evidence type="ECO:0000313" key="6">
    <source>
        <dbReference type="Proteomes" id="UP000642748"/>
    </source>
</evidence>
<feature type="domain" description="HTH luxR-type" evidence="3">
    <location>
        <begin position="143"/>
        <end position="208"/>
    </location>
</feature>
<dbReference type="PRINTS" id="PR00038">
    <property type="entry name" value="HTHLUXR"/>
</dbReference>
<proteinExistence type="predicted"/>
<dbReference type="SUPFAM" id="SSF52172">
    <property type="entry name" value="CheY-like"/>
    <property type="match status" value="1"/>
</dbReference>
<dbReference type="EMBL" id="BONZ01000048">
    <property type="protein sequence ID" value="GIH16840.1"/>
    <property type="molecule type" value="Genomic_DNA"/>
</dbReference>
<name>A0A8J3VS31_9ACTN</name>
<dbReference type="PROSITE" id="PS50110">
    <property type="entry name" value="RESPONSE_REGULATORY"/>
    <property type="match status" value="1"/>
</dbReference>
<dbReference type="InterPro" id="IPR036388">
    <property type="entry name" value="WH-like_DNA-bd_sf"/>
</dbReference>
<feature type="domain" description="Response regulatory" evidence="4">
    <location>
        <begin position="2"/>
        <end position="117"/>
    </location>
</feature>
<dbReference type="InterPro" id="IPR001789">
    <property type="entry name" value="Sig_transdc_resp-reg_receiver"/>
</dbReference>
<evidence type="ECO:0000256" key="1">
    <source>
        <dbReference type="ARBA" id="ARBA00023125"/>
    </source>
</evidence>
<dbReference type="GO" id="GO:0003677">
    <property type="term" value="F:DNA binding"/>
    <property type="evidence" value="ECO:0007669"/>
    <property type="project" value="UniProtKB-KW"/>
</dbReference>
<evidence type="ECO:0000259" key="3">
    <source>
        <dbReference type="PROSITE" id="PS50043"/>
    </source>
</evidence>
<dbReference type="Proteomes" id="UP000642748">
    <property type="component" value="Unassembled WGS sequence"/>
</dbReference>
<evidence type="ECO:0000256" key="2">
    <source>
        <dbReference type="PROSITE-ProRule" id="PRU00169"/>
    </source>
</evidence>
<keyword evidence="6" id="KW-1185">Reference proteome</keyword>
<dbReference type="RefSeq" id="WP_203920415.1">
    <property type="nucleotide sequence ID" value="NZ_BONZ01000048.1"/>
</dbReference>
<keyword evidence="2" id="KW-0597">Phosphoprotein</keyword>
<dbReference type="GO" id="GO:0006355">
    <property type="term" value="P:regulation of DNA-templated transcription"/>
    <property type="evidence" value="ECO:0007669"/>
    <property type="project" value="InterPro"/>
</dbReference>
<dbReference type="Gene3D" id="1.10.10.10">
    <property type="entry name" value="Winged helix-like DNA-binding domain superfamily/Winged helix DNA-binding domain"/>
    <property type="match status" value="1"/>
</dbReference>
<dbReference type="PANTHER" id="PTHR43214">
    <property type="entry name" value="TWO-COMPONENT RESPONSE REGULATOR"/>
    <property type="match status" value="1"/>
</dbReference>